<accession>A0A1I5QX11</accession>
<protein>
    <submittedName>
        <fullName evidence="2">Putative methionine and alanine importer, small subunit</fullName>
    </submittedName>
</protein>
<dbReference type="NCBIfam" id="NF033493">
    <property type="entry name" value="MetS_like_NSS"/>
    <property type="match status" value="1"/>
</dbReference>
<name>A0A1I5QX11_9BACI</name>
<feature type="transmembrane region" description="Helical" evidence="1">
    <location>
        <begin position="6"/>
        <end position="27"/>
    </location>
</feature>
<gene>
    <name evidence="2" type="ORF">SAMN05518683_10668</name>
</gene>
<evidence type="ECO:0000313" key="3">
    <source>
        <dbReference type="Proteomes" id="UP000198892"/>
    </source>
</evidence>
<keyword evidence="3" id="KW-1185">Reference proteome</keyword>
<reference evidence="3" key="1">
    <citation type="submission" date="2016-10" db="EMBL/GenBank/DDBJ databases">
        <authorList>
            <person name="Varghese N."/>
            <person name="Submissions S."/>
        </authorList>
    </citation>
    <scope>NUCLEOTIDE SEQUENCE [LARGE SCALE GENOMIC DNA]</scope>
    <source>
        <strain evidence="3">S7</strain>
    </source>
</reference>
<dbReference type="InterPro" id="IPR031596">
    <property type="entry name" value="MaAIMP_sms"/>
</dbReference>
<dbReference type="RefSeq" id="WP_093336255.1">
    <property type="nucleotide sequence ID" value="NZ_FOXD01000006.1"/>
</dbReference>
<evidence type="ECO:0000313" key="2">
    <source>
        <dbReference type="EMBL" id="SFP50844.1"/>
    </source>
</evidence>
<organism evidence="2 3">
    <name type="scientific">Salibacterium halotolerans</name>
    <dbReference type="NCBI Taxonomy" id="1884432"/>
    <lineage>
        <taxon>Bacteria</taxon>
        <taxon>Bacillati</taxon>
        <taxon>Bacillota</taxon>
        <taxon>Bacilli</taxon>
        <taxon>Bacillales</taxon>
        <taxon>Bacillaceae</taxon>
    </lineage>
</organism>
<dbReference type="AlphaFoldDB" id="A0A1I5QX11"/>
<keyword evidence="1" id="KW-0812">Transmembrane</keyword>
<dbReference type="Proteomes" id="UP000198892">
    <property type="component" value="Unassembled WGS sequence"/>
</dbReference>
<keyword evidence="1" id="KW-1133">Transmembrane helix</keyword>
<dbReference type="EMBL" id="FOXD01000006">
    <property type="protein sequence ID" value="SFP50844.1"/>
    <property type="molecule type" value="Genomic_DNA"/>
</dbReference>
<evidence type="ECO:0000256" key="1">
    <source>
        <dbReference type="SAM" id="Phobius"/>
    </source>
</evidence>
<proteinExistence type="predicted"/>
<sequence>MTGGAIFMMILGMIIIWGGLISSILYARSKAKQRK</sequence>
<dbReference type="STRING" id="1884432.SAMN05518683_10668"/>
<dbReference type="Pfam" id="PF16951">
    <property type="entry name" value="MaAIMP_sms"/>
    <property type="match status" value="1"/>
</dbReference>
<keyword evidence="1" id="KW-0472">Membrane</keyword>